<keyword evidence="4 6" id="KW-1133">Transmembrane helix</keyword>
<dbReference type="NCBIfam" id="TIGR00360">
    <property type="entry name" value="ComEC_N-term"/>
    <property type="match status" value="1"/>
</dbReference>
<dbReference type="InterPro" id="IPR052159">
    <property type="entry name" value="Competence_DNA_uptake"/>
</dbReference>
<dbReference type="Pfam" id="PF03772">
    <property type="entry name" value="Competence"/>
    <property type="match status" value="1"/>
</dbReference>
<feature type="transmembrane region" description="Helical" evidence="6">
    <location>
        <begin position="483"/>
        <end position="502"/>
    </location>
</feature>
<accession>A0ABQ2BXU4</accession>
<keyword evidence="3 6" id="KW-0812">Transmembrane</keyword>
<sequence>MKLLNFAVIKLTICLICGIIIGFYFSIPIKTILISLSLFTLSLIVSYFYCETYKKSSLLFTGFAFAVFILVGILSTSIYDETNRSLHYVNSTIEYTNYQDFSFRIKKRLKSDNYNHKYIAEIESLNAKKAIGQILINLDKDSLQNELTVDNLYFTNTKLSEVVKPKNPFQFDYHNYLKQRNVNHQIYIKQDELILLKSDSKSIAGYAHAFRKSVNFKLKKNGFKPEALAIINALLLGQRQDISPEIYNNYVNAGTIHILAVSGLHVGIIFLILTQILKPLHRIKHGKHVIKPILIVLLLWCFAFIAGLSPSVTRAVTMFSIIAISQHLRRPTNIYNTLTISAFLMLLFKPIYLFDVGFQMSYLAVLAIVSIQPILYNLWKAPNLVLNKFWEIFTVTVAAQIGVAPIGLFYFHQFPGLFFVSNLVIIPVLGLILGLGILVIALALLNILPSVLVTVFSFIINTLNAFIAWVAQFEDFLLRDISFSIYHVFSSYLIIITGLYLWKRRTLKSLHYSLMSLLLFSCVLLHTKYKNTCEEFIIFNKNRTTVLAKKTNQSLMLYHDLDSLTTKEDKTIKNYQVGSFINTTFNDSLKTVYTYKNNIILIIDSLGIYNVNGFKPNLILLRNSPKINLDRLIDSLKPEQIIADASNYKSYVNRWKQTCMHKKIPFHSTYEKGVFILK</sequence>
<comment type="subcellular location">
    <subcellularLocation>
        <location evidence="1">Cell membrane</location>
        <topology evidence="1">Multi-pass membrane protein</topology>
    </subcellularLocation>
</comment>
<feature type="transmembrane region" description="Helical" evidence="6">
    <location>
        <begin position="360"/>
        <end position="378"/>
    </location>
</feature>
<dbReference type="RefSeq" id="WP_188373590.1">
    <property type="nucleotide sequence ID" value="NZ_BMDQ01000001.1"/>
</dbReference>
<gene>
    <name evidence="9" type="ORF">GCM10011444_09990</name>
</gene>
<keyword evidence="5 6" id="KW-0472">Membrane</keyword>
<dbReference type="Proteomes" id="UP000624701">
    <property type="component" value="Unassembled WGS sequence"/>
</dbReference>
<feature type="transmembrane region" description="Helical" evidence="6">
    <location>
        <begin position="390"/>
        <end position="411"/>
    </location>
</feature>
<dbReference type="EMBL" id="BMDQ01000001">
    <property type="protein sequence ID" value="GGI56690.1"/>
    <property type="molecule type" value="Genomic_DNA"/>
</dbReference>
<evidence type="ECO:0000313" key="9">
    <source>
        <dbReference type="EMBL" id="GGI56690.1"/>
    </source>
</evidence>
<organism evidence="9 10">
    <name type="scientific">Winogradskyella haliclonae</name>
    <dbReference type="NCBI Taxonomy" id="2048558"/>
    <lineage>
        <taxon>Bacteria</taxon>
        <taxon>Pseudomonadati</taxon>
        <taxon>Bacteroidota</taxon>
        <taxon>Flavobacteriia</taxon>
        <taxon>Flavobacteriales</taxon>
        <taxon>Flavobacteriaceae</taxon>
        <taxon>Winogradskyella</taxon>
    </lineage>
</organism>
<dbReference type="InterPro" id="IPR025405">
    <property type="entry name" value="DUF4131"/>
</dbReference>
<comment type="caution">
    <text evidence="9">The sequence shown here is derived from an EMBL/GenBank/DDBJ whole genome shotgun (WGS) entry which is preliminary data.</text>
</comment>
<evidence type="ECO:0000313" key="10">
    <source>
        <dbReference type="Proteomes" id="UP000624701"/>
    </source>
</evidence>
<keyword evidence="2" id="KW-1003">Cell membrane</keyword>
<feature type="transmembrane region" description="Helical" evidence="6">
    <location>
        <begin position="57"/>
        <end position="79"/>
    </location>
</feature>
<feature type="domain" description="ComEC/Rec2-related protein" evidence="7">
    <location>
        <begin position="234"/>
        <end position="505"/>
    </location>
</feature>
<feature type="transmembrane region" description="Helical" evidence="6">
    <location>
        <begin position="417"/>
        <end position="444"/>
    </location>
</feature>
<dbReference type="PANTHER" id="PTHR30619">
    <property type="entry name" value="DNA INTERNALIZATION/COMPETENCE PROTEIN COMEC/REC2"/>
    <property type="match status" value="1"/>
</dbReference>
<evidence type="ECO:0000256" key="5">
    <source>
        <dbReference type="ARBA" id="ARBA00023136"/>
    </source>
</evidence>
<reference evidence="10" key="1">
    <citation type="journal article" date="2019" name="Int. J. Syst. Evol. Microbiol.">
        <title>The Global Catalogue of Microorganisms (GCM) 10K type strain sequencing project: providing services to taxonomists for standard genome sequencing and annotation.</title>
        <authorList>
            <consortium name="The Broad Institute Genomics Platform"/>
            <consortium name="The Broad Institute Genome Sequencing Center for Infectious Disease"/>
            <person name="Wu L."/>
            <person name="Ma J."/>
        </authorList>
    </citation>
    <scope>NUCLEOTIDE SEQUENCE [LARGE SCALE GENOMIC DNA]</scope>
    <source>
        <strain evidence="10">CCM 8681</strain>
    </source>
</reference>
<evidence type="ECO:0000256" key="4">
    <source>
        <dbReference type="ARBA" id="ARBA00022989"/>
    </source>
</evidence>
<evidence type="ECO:0000259" key="7">
    <source>
        <dbReference type="Pfam" id="PF03772"/>
    </source>
</evidence>
<feature type="transmembrane region" description="Helical" evidence="6">
    <location>
        <begin position="7"/>
        <end position="26"/>
    </location>
</feature>
<evidence type="ECO:0000259" key="8">
    <source>
        <dbReference type="Pfam" id="PF13567"/>
    </source>
</evidence>
<dbReference type="InterPro" id="IPR004477">
    <property type="entry name" value="ComEC_N"/>
</dbReference>
<feature type="transmembrane region" description="Helical" evidence="6">
    <location>
        <begin position="451"/>
        <end position="471"/>
    </location>
</feature>
<feature type="transmembrane region" description="Helical" evidence="6">
    <location>
        <begin position="335"/>
        <end position="354"/>
    </location>
</feature>
<evidence type="ECO:0000256" key="6">
    <source>
        <dbReference type="SAM" id="Phobius"/>
    </source>
</evidence>
<feature type="domain" description="DUF4131" evidence="8">
    <location>
        <begin position="26"/>
        <end position="193"/>
    </location>
</feature>
<keyword evidence="10" id="KW-1185">Reference proteome</keyword>
<evidence type="ECO:0000256" key="2">
    <source>
        <dbReference type="ARBA" id="ARBA00022475"/>
    </source>
</evidence>
<feature type="transmembrane region" description="Helical" evidence="6">
    <location>
        <begin position="256"/>
        <end position="277"/>
    </location>
</feature>
<feature type="transmembrane region" description="Helical" evidence="6">
    <location>
        <begin position="289"/>
        <end position="306"/>
    </location>
</feature>
<name>A0ABQ2BXU4_9FLAO</name>
<protein>
    <submittedName>
        <fullName evidence="9">Competence protein ComEC</fullName>
    </submittedName>
</protein>
<feature type="transmembrane region" description="Helical" evidence="6">
    <location>
        <begin position="32"/>
        <end position="50"/>
    </location>
</feature>
<evidence type="ECO:0000256" key="1">
    <source>
        <dbReference type="ARBA" id="ARBA00004651"/>
    </source>
</evidence>
<dbReference type="PANTHER" id="PTHR30619:SF1">
    <property type="entry name" value="RECOMBINATION PROTEIN 2"/>
    <property type="match status" value="1"/>
</dbReference>
<evidence type="ECO:0000256" key="3">
    <source>
        <dbReference type="ARBA" id="ARBA00022692"/>
    </source>
</evidence>
<proteinExistence type="predicted"/>
<dbReference type="Pfam" id="PF13567">
    <property type="entry name" value="DUF4131"/>
    <property type="match status" value="1"/>
</dbReference>